<evidence type="ECO:0008006" key="5">
    <source>
        <dbReference type="Google" id="ProtNLM"/>
    </source>
</evidence>
<evidence type="ECO:0000256" key="2">
    <source>
        <dbReference type="SAM" id="Phobius"/>
    </source>
</evidence>
<reference evidence="3" key="1">
    <citation type="submission" date="2021-01" db="EMBL/GenBank/DDBJ databases">
        <authorList>
            <person name="Kaushik A."/>
        </authorList>
    </citation>
    <scope>NUCLEOTIDE SEQUENCE</scope>
    <source>
        <strain evidence="3">AG3-T5</strain>
    </source>
</reference>
<evidence type="ECO:0000313" key="3">
    <source>
        <dbReference type="EMBL" id="CAE6433146.1"/>
    </source>
</evidence>
<protein>
    <recommendedName>
        <fullName evidence="5">Transmembrane protein</fullName>
    </recommendedName>
</protein>
<feature type="transmembrane region" description="Helical" evidence="2">
    <location>
        <begin position="61"/>
        <end position="81"/>
    </location>
</feature>
<keyword evidence="2" id="KW-0472">Membrane</keyword>
<feature type="transmembrane region" description="Helical" evidence="2">
    <location>
        <begin position="132"/>
        <end position="153"/>
    </location>
</feature>
<proteinExistence type="predicted"/>
<evidence type="ECO:0000313" key="4">
    <source>
        <dbReference type="Proteomes" id="UP000663841"/>
    </source>
</evidence>
<dbReference type="EMBL" id="CAJMWW010000086">
    <property type="protein sequence ID" value="CAE6433146.1"/>
    <property type="molecule type" value="Genomic_DNA"/>
</dbReference>
<keyword evidence="2" id="KW-0812">Transmembrane</keyword>
<feature type="region of interest" description="Disordered" evidence="1">
    <location>
        <begin position="354"/>
        <end position="395"/>
    </location>
</feature>
<keyword evidence="2" id="KW-1133">Transmembrane helix</keyword>
<gene>
    <name evidence="3" type="ORF">RDB_LOCUS72488</name>
</gene>
<comment type="caution">
    <text evidence="3">The sequence shown here is derived from an EMBL/GenBank/DDBJ whole genome shotgun (WGS) entry which is preliminary data.</text>
</comment>
<feature type="compositionally biased region" description="Polar residues" evidence="1">
    <location>
        <begin position="277"/>
        <end position="287"/>
    </location>
</feature>
<evidence type="ECO:0000256" key="1">
    <source>
        <dbReference type="SAM" id="MobiDB-lite"/>
    </source>
</evidence>
<feature type="compositionally biased region" description="Basic and acidic residues" evidence="1">
    <location>
        <begin position="374"/>
        <end position="395"/>
    </location>
</feature>
<feature type="transmembrane region" description="Helical" evidence="2">
    <location>
        <begin position="101"/>
        <end position="120"/>
    </location>
</feature>
<name>A0A8H3AJG8_9AGAM</name>
<dbReference type="AlphaFoldDB" id="A0A8H3AJG8"/>
<feature type="transmembrane region" description="Helical" evidence="2">
    <location>
        <begin position="178"/>
        <end position="198"/>
    </location>
</feature>
<sequence length="395" mass="43194">MNATVTDPLTGKVIDSSTSNIDNPLTSNLRVATFSIALFDVLQTIPAEIQLYRKQIKNGRMSLVCFLFIVVRYISIVALVLNGVGFYGSHFTWEECIKFRLAPPVTKMVAGIACQCIIFLRTWAISRKSRPVLIILGVLFVLCLPFLILGNVYARAPYVQNGSCIAKQAKGTLNTAPMYYGAMSVFDVVACAIATYYLMDLGTKSSMSGFTRKVLKHGLIYAFGTTLSNIVVLMAVCHVKYIEKLGAFLSVAITMIMAQHLVLSTQNFNDTTSANYSNTRDIPSSSGRAPFHGKGFLSESGKIRPASSVVVRGPSGRHPTGADTFELGVRIQTQTETHMDSGEDIGARTVDLHRAESRSSTTGASGKGVPVQYDPERGYDDDDTHKYDRDAKLLR</sequence>
<organism evidence="3 4">
    <name type="scientific">Rhizoctonia solani</name>
    <dbReference type="NCBI Taxonomy" id="456999"/>
    <lineage>
        <taxon>Eukaryota</taxon>
        <taxon>Fungi</taxon>
        <taxon>Dikarya</taxon>
        <taxon>Basidiomycota</taxon>
        <taxon>Agaricomycotina</taxon>
        <taxon>Agaricomycetes</taxon>
        <taxon>Cantharellales</taxon>
        <taxon>Ceratobasidiaceae</taxon>
        <taxon>Rhizoctonia</taxon>
    </lineage>
</organism>
<accession>A0A8H3AJG8</accession>
<dbReference type="Proteomes" id="UP000663841">
    <property type="component" value="Unassembled WGS sequence"/>
</dbReference>
<feature type="transmembrane region" description="Helical" evidence="2">
    <location>
        <begin position="219"/>
        <end position="239"/>
    </location>
</feature>
<feature type="region of interest" description="Disordered" evidence="1">
    <location>
        <begin position="277"/>
        <end position="300"/>
    </location>
</feature>
<feature type="transmembrane region" description="Helical" evidence="2">
    <location>
        <begin position="245"/>
        <end position="263"/>
    </location>
</feature>